<reference evidence="2 3" key="1">
    <citation type="submission" date="2019-04" db="EMBL/GenBank/DDBJ databases">
        <title>An improved genome assembly and genetic linkage map for asparagus bean, Vigna unguiculata ssp. sesquipedialis.</title>
        <authorList>
            <person name="Xia Q."/>
            <person name="Zhang R."/>
            <person name="Dong Y."/>
        </authorList>
    </citation>
    <scope>NUCLEOTIDE SEQUENCE [LARGE SCALE GENOMIC DNA]</scope>
    <source>
        <tissue evidence="2">Leaf</tissue>
    </source>
</reference>
<proteinExistence type="predicted"/>
<organism evidence="2 3">
    <name type="scientific">Vigna unguiculata</name>
    <name type="common">Cowpea</name>
    <dbReference type="NCBI Taxonomy" id="3917"/>
    <lineage>
        <taxon>Eukaryota</taxon>
        <taxon>Viridiplantae</taxon>
        <taxon>Streptophyta</taxon>
        <taxon>Embryophyta</taxon>
        <taxon>Tracheophyta</taxon>
        <taxon>Spermatophyta</taxon>
        <taxon>Magnoliopsida</taxon>
        <taxon>eudicotyledons</taxon>
        <taxon>Gunneridae</taxon>
        <taxon>Pentapetalae</taxon>
        <taxon>rosids</taxon>
        <taxon>fabids</taxon>
        <taxon>Fabales</taxon>
        <taxon>Fabaceae</taxon>
        <taxon>Papilionoideae</taxon>
        <taxon>50 kb inversion clade</taxon>
        <taxon>NPAAA clade</taxon>
        <taxon>indigoferoid/millettioid clade</taxon>
        <taxon>Phaseoleae</taxon>
        <taxon>Vigna</taxon>
    </lineage>
</organism>
<accession>A0A4D6MIX0</accession>
<protein>
    <recommendedName>
        <fullName evidence="4">Secreted protein</fullName>
    </recommendedName>
</protein>
<dbReference type="EMBL" id="CP039351">
    <property type="protein sequence ID" value="QCD99674.1"/>
    <property type="molecule type" value="Genomic_DNA"/>
</dbReference>
<evidence type="ECO:0000256" key="1">
    <source>
        <dbReference type="SAM" id="SignalP"/>
    </source>
</evidence>
<evidence type="ECO:0000313" key="2">
    <source>
        <dbReference type="EMBL" id="QCD99674.1"/>
    </source>
</evidence>
<dbReference type="AlphaFoldDB" id="A0A4D6MIX0"/>
<keyword evidence="1" id="KW-0732">Signal</keyword>
<keyword evidence="3" id="KW-1185">Reference proteome</keyword>
<name>A0A4D6MIX0_VIGUN</name>
<sequence>MPCTLTMATLFDSLVLVGLPSAVSSSVAARPTSAKLPQCIGLRLCDSWQPLLPKSPHTPCSLCARLRIPSSMVSFLLLSARSCGRRIRTWEWSMCSKKKLRWLCGEKERVELQRRWRGEEEGFENFEP</sequence>
<evidence type="ECO:0008006" key="4">
    <source>
        <dbReference type="Google" id="ProtNLM"/>
    </source>
</evidence>
<feature type="chain" id="PRO_5020030452" description="Secreted protein" evidence="1">
    <location>
        <begin position="26"/>
        <end position="128"/>
    </location>
</feature>
<dbReference type="Proteomes" id="UP000501690">
    <property type="component" value="Linkage Group LG7"/>
</dbReference>
<gene>
    <name evidence="2" type="ORF">DEO72_LG7g958</name>
</gene>
<feature type="signal peptide" evidence="1">
    <location>
        <begin position="1"/>
        <end position="25"/>
    </location>
</feature>
<evidence type="ECO:0000313" key="3">
    <source>
        <dbReference type="Proteomes" id="UP000501690"/>
    </source>
</evidence>